<sequence length="105" mass="11077">MGEEMDETNGLKSGLKTSELYITLLLVLAGTAVQVFSILYGEESQIAQVAGIISGAAAQIAAALRYIESRETLKKAEPDGQTILLAERVKRVLAVLEVPGDSDGA</sequence>
<evidence type="ECO:0000313" key="2">
    <source>
        <dbReference type="EMBL" id="QJA45701.1"/>
    </source>
</evidence>
<evidence type="ECO:0000313" key="3">
    <source>
        <dbReference type="EMBL" id="QJI05221.1"/>
    </source>
</evidence>
<dbReference type="AlphaFoldDB" id="A0A6H1ZE54"/>
<name>A0A6H1ZE54_9ZZZZ</name>
<keyword evidence="1" id="KW-0472">Membrane</keyword>
<proteinExistence type="predicted"/>
<feature type="transmembrane region" description="Helical" evidence="1">
    <location>
        <begin position="20"/>
        <end position="40"/>
    </location>
</feature>
<keyword evidence="1" id="KW-0812">Transmembrane</keyword>
<reference evidence="2" key="1">
    <citation type="submission" date="2020-03" db="EMBL/GenBank/DDBJ databases">
        <title>The deep terrestrial virosphere.</title>
        <authorList>
            <person name="Holmfeldt K."/>
            <person name="Nilsson E."/>
            <person name="Simone D."/>
            <person name="Lopez-Fernandez M."/>
            <person name="Wu X."/>
            <person name="de Brujin I."/>
            <person name="Lundin D."/>
            <person name="Andersson A."/>
            <person name="Bertilsson S."/>
            <person name="Dopson M."/>
        </authorList>
    </citation>
    <scope>NUCLEOTIDE SEQUENCE</scope>
    <source>
        <strain evidence="3">MM415A00138</strain>
        <strain evidence="2">TM448A00273</strain>
    </source>
</reference>
<gene>
    <name evidence="3" type="ORF">MM415A00138_0034</name>
    <name evidence="2" type="ORF">TM448A00273_0027</name>
</gene>
<dbReference type="EMBL" id="MT145196">
    <property type="protein sequence ID" value="QJI05221.1"/>
    <property type="molecule type" value="Genomic_DNA"/>
</dbReference>
<organism evidence="2">
    <name type="scientific">viral metagenome</name>
    <dbReference type="NCBI Taxonomy" id="1070528"/>
    <lineage>
        <taxon>unclassified sequences</taxon>
        <taxon>metagenomes</taxon>
        <taxon>organismal metagenomes</taxon>
    </lineage>
</organism>
<accession>A0A6H1ZE54</accession>
<feature type="transmembrane region" description="Helical" evidence="1">
    <location>
        <begin position="46"/>
        <end position="67"/>
    </location>
</feature>
<protein>
    <submittedName>
        <fullName evidence="2">Uncharacterized protein</fullName>
    </submittedName>
</protein>
<dbReference type="EMBL" id="MT143995">
    <property type="protein sequence ID" value="QJA45701.1"/>
    <property type="molecule type" value="Genomic_DNA"/>
</dbReference>
<keyword evidence="1" id="KW-1133">Transmembrane helix</keyword>
<evidence type="ECO:0000256" key="1">
    <source>
        <dbReference type="SAM" id="Phobius"/>
    </source>
</evidence>